<evidence type="ECO:0000313" key="4">
    <source>
        <dbReference type="Proteomes" id="UP000013085"/>
    </source>
</evidence>
<dbReference type="EMBL" id="AGYR01000001">
    <property type="protein sequence ID" value="ENZ20313.1"/>
    <property type="molecule type" value="Genomic_DNA"/>
</dbReference>
<sequence>MKKIANVIACVFTAVSLYAFFTARTFPPGSNGALGPGFFPQVLAVLVIFLSVLELVGSRNAVIPENQREVTLFRKENLKVWLSVAAVIVYIWTLKYIGFKIMTPIYLFAMLFFFKVRNKLVLAGVPLGITMLLYYVFSVLLHVQLPQGVF</sequence>
<evidence type="ECO:0000259" key="2">
    <source>
        <dbReference type="Pfam" id="PF07331"/>
    </source>
</evidence>
<dbReference type="Pfam" id="PF07331">
    <property type="entry name" value="TctB"/>
    <property type="match status" value="1"/>
</dbReference>
<feature type="transmembrane region" description="Helical" evidence="1">
    <location>
        <begin position="38"/>
        <end position="56"/>
    </location>
</feature>
<reference evidence="3 4" key="1">
    <citation type="submission" date="2013-01" db="EMBL/GenBank/DDBJ databases">
        <title>The Genome Sequence of Clostridium clostridioforme 90A8.</title>
        <authorList>
            <consortium name="The Broad Institute Genome Sequencing Platform"/>
            <person name="Earl A."/>
            <person name="Ward D."/>
            <person name="Feldgarden M."/>
            <person name="Gevers D."/>
            <person name="Courvalin P."/>
            <person name="Lambert T."/>
            <person name="Walker B."/>
            <person name="Young S.K."/>
            <person name="Zeng Q."/>
            <person name="Gargeya S."/>
            <person name="Fitzgerald M."/>
            <person name="Haas B."/>
            <person name="Abouelleil A."/>
            <person name="Alvarado L."/>
            <person name="Arachchi H.M."/>
            <person name="Berlin A.M."/>
            <person name="Chapman S.B."/>
            <person name="Dewar J."/>
            <person name="Goldberg J."/>
            <person name="Griggs A."/>
            <person name="Gujja S."/>
            <person name="Hansen M."/>
            <person name="Howarth C."/>
            <person name="Imamovic A."/>
            <person name="Larimer J."/>
            <person name="McCowan C."/>
            <person name="Murphy C."/>
            <person name="Neiman D."/>
            <person name="Pearson M."/>
            <person name="Priest M."/>
            <person name="Roberts A."/>
            <person name="Saif S."/>
            <person name="Shea T."/>
            <person name="Sisk P."/>
            <person name="Sykes S."/>
            <person name="Wortman J."/>
            <person name="Nusbaum C."/>
            <person name="Birren B."/>
        </authorList>
    </citation>
    <scope>NUCLEOTIDE SEQUENCE [LARGE SCALE GENOMIC DNA]</scope>
    <source>
        <strain evidence="3 4">90A8</strain>
    </source>
</reference>
<feature type="domain" description="DUF1468" evidence="2">
    <location>
        <begin position="7"/>
        <end position="146"/>
    </location>
</feature>
<protein>
    <recommendedName>
        <fullName evidence="2">DUF1468 domain-containing protein</fullName>
    </recommendedName>
</protein>
<proteinExistence type="predicted"/>
<keyword evidence="1" id="KW-1133">Transmembrane helix</keyword>
<comment type="caution">
    <text evidence="3">The sequence shown here is derived from an EMBL/GenBank/DDBJ whole genome shotgun (WGS) entry which is preliminary data.</text>
</comment>
<dbReference type="PATRIC" id="fig|999408.3.peg.266"/>
<organism evidence="3 4">
    <name type="scientific">[Clostridium] clostridioforme 90A8</name>
    <dbReference type="NCBI Taxonomy" id="999408"/>
    <lineage>
        <taxon>Bacteria</taxon>
        <taxon>Bacillati</taxon>
        <taxon>Bacillota</taxon>
        <taxon>Clostridia</taxon>
        <taxon>Lachnospirales</taxon>
        <taxon>Lachnospiraceae</taxon>
        <taxon>Enterocloster</taxon>
    </lineage>
</organism>
<dbReference type="HOGENOM" id="CLU_110735_2_5_9"/>
<evidence type="ECO:0000313" key="3">
    <source>
        <dbReference type="EMBL" id="ENZ20313.1"/>
    </source>
</evidence>
<dbReference type="InterPro" id="IPR009936">
    <property type="entry name" value="DUF1468"/>
</dbReference>
<accession>A0A0E2HHI1</accession>
<dbReference type="Proteomes" id="UP000013085">
    <property type="component" value="Unassembled WGS sequence"/>
</dbReference>
<keyword evidence="1" id="KW-0472">Membrane</keyword>
<feature type="transmembrane region" description="Helical" evidence="1">
    <location>
        <begin position="7"/>
        <end position="26"/>
    </location>
</feature>
<gene>
    <name evidence="3" type="ORF">HMPREF1090_00248</name>
</gene>
<name>A0A0E2HHI1_9FIRM</name>
<dbReference type="RefSeq" id="WP_002586094.1">
    <property type="nucleotide sequence ID" value="NZ_KB850976.1"/>
</dbReference>
<keyword evidence="1" id="KW-0812">Transmembrane</keyword>
<feature type="transmembrane region" description="Helical" evidence="1">
    <location>
        <begin position="121"/>
        <end position="143"/>
    </location>
</feature>
<evidence type="ECO:0000256" key="1">
    <source>
        <dbReference type="SAM" id="Phobius"/>
    </source>
</evidence>
<dbReference type="AlphaFoldDB" id="A0A0E2HHI1"/>